<proteinExistence type="inferred from homology"/>
<dbReference type="Proteomes" id="UP000652720">
    <property type="component" value="Unassembled WGS sequence"/>
</dbReference>
<dbReference type="PIRSF" id="PIRSF000194">
    <property type="entry name" value="DHFR"/>
    <property type="match status" value="1"/>
</dbReference>
<reference evidence="12" key="1">
    <citation type="journal article" date="2014" name="Int. J. Syst. Evol. Microbiol.">
        <title>Complete genome of a new Firmicutes species belonging to the dominant human colonic microbiota ('Ruminococcus bicirculans') reveals two chromosomes and a selective capacity to utilize plant glucans.</title>
        <authorList>
            <consortium name="NISC Comparative Sequencing Program"/>
            <person name="Wegmann U."/>
            <person name="Louis P."/>
            <person name="Goesmann A."/>
            <person name="Henrissat B."/>
            <person name="Duncan S.H."/>
            <person name="Flint H.J."/>
        </authorList>
    </citation>
    <scope>NUCLEOTIDE SEQUENCE</scope>
    <source>
        <strain evidence="12">CGMCC 1.8884</strain>
    </source>
</reference>
<evidence type="ECO:0000256" key="6">
    <source>
        <dbReference type="ARBA" id="ARBA00023002"/>
    </source>
</evidence>
<accession>A0AAV4K7N7</accession>
<dbReference type="GO" id="GO:0046654">
    <property type="term" value="P:tetrahydrofolate biosynthetic process"/>
    <property type="evidence" value="ECO:0007669"/>
    <property type="project" value="InterPro"/>
</dbReference>
<dbReference type="Proteomes" id="UP000630135">
    <property type="component" value="Unassembled WGS sequence"/>
</dbReference>
<dbReference type="FunFam" id="3.40.430.10:FF:000001">
    <property type="entry name" value="Dihydrofolate reductase"/>
    <property type="match status" value="1"/>
</dbReference>
<evidence type="ECO:0000256" key="1">
    <source>
        <dbReference type="ARBA" id="ARBA00004903"/>
    </source>
</evidence>
<dbReference type="PANTHER" id="PTHR48069:SF3">
    <property type="entry name" value="DIHYDROFOLATE REDUCTASE"/>
    <property type="match status" value="1"/>
</dbReference>
<comment type="function">
    <text evidence="7 8">Key enzyme in folate metabolism. Catalyzes an essential reaction for de novo glycine and purine synthesis, and for DNA precursor synthesis.</text>
</comment>
<dbReference type="GO" id="GO:0006730">
    <property type="term" value="P:one-carbon metabolic process"/>
    <property type="evidence" value="ECO:0007669"/>
    <property type="project" value="UniProtKB-KW"/>
</dbReference>
<dbReference type="InterPro" id="IPR001796">
    <property type="entry name" value="DHFR_dom"/>
</dbReference>
<sequence length="170" mass="19248">MPSNPQLIAIAAQTENRVIGRDGGMPWHLPADFAHFRRLSRGKPNIMGRKVWDSLGGQPLRERENIVLTRNPGFQAPGATVAHSPEEALNLAGNAPEIAIIGGEEIYRLYWDRLTRLELTLIHAELDGDTFFPEIGPEWELTAEQFRPADEKNRYDLTFQTWRRIGDHGP</sequence>
<evidence type="ECO:0000313" key="13">
    <source>
        <dbReference type="Proteomes" id="UP000630135"/>
    </source>
</evidence>
<evidence type="ECO:0000256" key="8">
    <source>
        <dbReference type="PIRNR" id="PIRNR000194"/>
    </source>
</evidence>
<dbReference type="EMBL" id="BMLZ01000023">
    <property type="protein sequence ID" value="GGP30275.1"/>
    <property type="molecule type" value="Genomic_DNA"/>
</dbReference>
<reference evidence="11" key="4">
    <citation type="submission" date="2023-08" db="EMBL/GenBank/DDBJ databases">
        <authorList>
            <person name="Sun Q."/>
            <person name="Zhou Y."/>
        </authorList>
    </citation>
    <scope>NUCLEOTIDE SEQUENCE</scope>
    <source>
        <strain evidence="12">CGMCC 1.8884</strain>
        <strain evidence="11">CGMCC 1.8885</strain>
    </source>
</reference>
<keyword evidence="5 8" id="KW-0521">NADP</keyword>
<evidence type="ECO:0000313" key="12">
    <source>
        <dbReference type="EMBL" id="GGP30275.1"/>
    </source>
</evidence>
<comment type="similarity">
    <text evidence="2 8 9">Belongs to the dihydrofolate reductase family.</text>
</comment>
<dbReference type="InterPro" id="IPR017925">
    <property type="entry name" value="DHFR_CS"/>
</dbReference>
<dbReference type="SUPFAM" id="SSF53597">
    <property type="entry name" value="Dihydrofolate reductase-like"/>
    <property type="match status" value="1"/>
</dbReference>
<protein>
    <recommendedName>
        <fullName evidence="3 8">Dihydrofolate reductase</fullName>
        <ecNumber evidence="3 8">1.5.1.3</ecNumber>
    </recommendedName>
</protein>
<dbReference type="GO" id="GO:0046452">
    <property type="term" value="P:dihydrofolate metabolic process"/>
    <property type="evidence" value="ECO:0007669"/>
    <property type="project" value="TreeGrafter"/>
</dbReference>
<dbReference type="EMBL" id="BMMA01000007">
    <property type="protein sequence ID" value="GGI78849.1"/>
    <property type="molecule type" value="Genomic_DNA"/>
</dbReference>
<dbReference type="AlphaFoldDB" id="A0AAV4K7N7"/>
<dbReference type="Pfam" id="PF00186">
    <property type="entry name" value="DHFR_1"/>
    <property type="match status" value="1"/>
</dbReference>
<feature type="domain" description="DHFR" evidence="10">
    <location>
        <begin position="6"/>
        <end position="164"/>
    </location>
</feature>
<dbReference type="PROSITE" id="PS00075">
    <property type="entry name" value="DHFR_1"/>
    <property type="match status" value="1"/>
</dbReference>
<dbReference type="GO" id="GO:0070401">
    <property type="term" value="F:NADP+ binding"/>
    <property type="evidence" value="ECO:0007669"/>
    <property type="project" value="UniProtKB-ARBA"/>
</dbReference>
<evidence type="ECO:0000313" key="11">
    <source>
        <dbReference type="EMBL" id="GGI78849.1"/>
    </source>
</evidence>
<dbReference type="GO" id="GO:0046655">
    <property type="term" value="P:folic acid metabolic process"/>
    <property type="evidence" value="ECO:0007669"/>
    <property type="project" value="TreeGrafter"/>
</dbReference>
<evidence type="ECO:0000256" key="2">
    <source>
        <dbReference type="ARBA" id="ARBA00009539"/>
    </source>
</evidence>
<evidence type="ECO:0000256" key="9">
    <source>
        <dbReference type="RuleBase" id="RU004474"/>
    </source>
</evidence>
<evidence type="ECO:0000256" key="3">
    <source>
        <dbReference type="ARBA" id="ARBA00012856"/>
    </source>
</evidence>
<dbReference type="CDD" id="cd00209">
    <property type="entry name" value="DHFR"/>
    <property type="match status" value="1"/>
</dbReference>
<dbReference type="EC" id="1.5.1.3" evidence="3 8"/>
<keyword evidence="13" id="KW-1185">Reference proteome</keyword>
<keyword evidence="6 8" id="KW-0560">Oxidoreductase</keyword>
<comment type="caution">
    <text evidence="11">The sequence shown here is derived from an EMBL/GenBank/DDBJ whole genome shotgun (WGS) entry which is preliminary data.</text>
</comment>
<dbReference type="RefSeq" id="WP_017870338.1">
    <property type="nucleotide sequence ID" value="NZ_BMLZ01000023.1"/>
</dbReference>
<comment type="pathway">
    <text evidence="1 8">Cofactor biosynthesis; tetrahydrofolate biosynthesis; 5,6,7,8-tetrahydrofolate from 7,8-dihydrofolate: step 1/1.</text>
</comment>
<comment type="catalytic activity">
    <reaction evidence="8">
        <text>(6S)-5,6,7,8-tetrahydrofolate + NADP(+) = 7,8-dihydrofolate + NADPH + H(+)</text>
        <dbReference type="Rhea" id="RHEA:15009"/>
        <dbReference type="ChEBI" id="CHEBI:15378"/>
        <dbReference type="ChEBI" id="CHEBI:57451"/>
        <dbReference type="ChEBI" id="CHEBI:57453"/>
        <dbReference type="ChEBI" id="CHEBI:57783"/>
        <dbReference type="ChEBI" id="CHEBI:58349"/>
        <dbReference type="EC" id="1.5.1.3"/>
    </reaction>
</comment>
<evidence type="ECO:0000256" key="5">
    <source>
        <dbReference type="ARBA" id="ARBA00022857"/>
    </source>
</evidence>
<dbReference type="GO" id="GO:0005829">
    <property type="term" value="C:cytosol"/>
    <property type="evidence" value="ECO:0007669"/>
    <property type="project" value="TreeGrafter"/>
</dbReference>
<dbReference type="PANTHER" id="PTHR48069">
    <property type="entry name" value="DIHYDROFOLATE REDUCTASE"/>
    <property type="match status" value="1"/>
</dbReference>
<dbReference type="PRINTS" id="PR00070">
    <property type="entry name" value="DHFR"/>
</dbReference>
<evidence type="ECO:0000256" key="4">
    <source>
        <dbReference type="ARBA" id="ARBA00022563"/>
    </source>
</evidence>
<keyword evidence="4 8" id="KW-0554">One-carbon metabolism</keyword>
<name>A0AAV4K7N7_9DEIO</name>
<dbReference type="InterPro" id="IPR024072">
    <property type="entry name" value="DHFR-like_dom_sf"/>
</dbReference>
<gene>
    <name evidence="12" type="ORF">GCM10008021_19260</name>
    <name evidence="11" type="ORF">GCM10010914_11210</name>
</gene>
<reference evidence="11" key="2">
    <citation type="journal article" date="2014" name="Int. J. Syst. Evol. Microbiol.">
        <title>Complete genome sequence of Corynebacterium casei LMG S-19264T (=DSM 44701T), isolated from a smear-ripened cheese.</title>
        <authorList>
            <consortium name="US DOE Joint Genome Institute (JGI-PGF)"/>
            <person name="Walter F."/>
            <person name="Albersmeier A."/>
            <person name="Kalinowski J."/>
            <person name="Ruckert C."/>
        </authorList>
    </citation>
    <scope>NUCLEOTIDE SEQUENCE</scope>
    <source>
        <strain evidence="11">CGMCC 1.8885</strain>
    </source>
</reference>
<dbReference type="InterPro" id="IPR012259">
    <property type="entry name" value="DHFR"/>
</dbReference>
<organism evidence="11 14">
    <name type="scientific">Deinococcus wulumuqiensis</name>
    <dbReference type="NCBI Taxonomy" id="980427"/>
    <lineage>
        <taxon>Bacteria</taxon>
        <taxon>Thermotogati</taxon>
        <taxon>Deinococcota</taxon>
        <taxon>Deinococci</taxon>
        <taxon>Deinococcales</taxon>
        <taxon>Deinococcaceae</taxon>
        <taxon>Deinococcus</taxon>
    </lineage>
</organism>
<dbReference type="PROSITE" id="PS51330">
    <property type="entry name" value="DHFR_2"/>
    <property type="match status" value="1"/>
</dbReference>
<dbReference type="Gene3D" id="3.40.430.10">
    <property type="entry name" value="Dihydrofolate Reductase, subunit A"/>
    <property type="match status" value="1"/>
</dbReference>
<evidence type="ECO:0000313" key="14">
    <source>
        <dbReference type="Proteomes" id="UP000652720"/>
    </source>
</evidence>
<reference evidence="13" key="3">
    <citation type="journal article" date="2019" name="Int. J. Syst. Evol. Microbiol.">
        <title>The Global Catalogue of Microorganisms (GCM) 10K type strain sequencing project: providing services to taxonomists for standard genome sequencing and annotation.</title>
        <authorList>
            <consortium name="The Broad Institute Genomics Platform"/>
            <consortium name="The Broad Institute Genome Sequencing Center for Infectious Disease"/>
            <person name="Wu L."/>
            <person name="Ma J."/>
        </authorList>
    </citation>
    <scope>NUCLEOTIDE SEQUENCE [LARGE SCALE GENOMIC DNA]</scope>
    <source>
        <strain evidence="13">CGMCC 1.8884</strain>
    </source>
</reference>
<dbReference type="GO" id="GO:0004146">
    <property type="term" value="F:dihydrofolate reductase activity"/>
    <property type="evidence" value="ECO:0007669"/>
    <property type="project" value="UniProtKB-EC"/>
</dbReference>
<dbReference type="GeneID" id="59165894"/>
<evidence type="ECO:0000259" key="10">
    <source>
        <dbReference type="PROSITE" id="PS51330"/>
    </source>
</evidence>
<evidence type="ECO:0000256" key="7">
    <source>
        <dbReference type="ARBA" id="ARBA00025067"/>
    </source>
</evidence>